<reference evidence="1 2" key="1">
    <citation type="journal article" date="2016" name="Nat. Commun.">
        <title>Thousands of microbial genomes shed light on interconnected biogeochemical processes in an aquifer system.</title>
        <authorList>
            <person name="Anantharaman K."/>
            <person name="Brown C.T."/>
            <person name="Hug L.A."/>
            <person name="Sharon I."/>
            <person name="Castelle C.J."/>
            <person name="Probst A.J."/>
            <person name="Thomas B.C."/>
            <person name="Singh A."/>
            <person name="Wilkins M.J."/>
            <person name="Karaoz U."/>
            <person name="Brodie E.L."/>
            <person name="Williams K.H."/>
            <person name="Hubbard S.S."/>
            <person name="Banfield J.F."/>
        </authorList>
    </citation>
    <scope>NUCLEOTIDE SEQUENCE [LARGE SCALE GENOMIC DNA]</scope>
</reference>
<evidence type="ECO:0000313" key="2">
    <source>
        <dbReference type="Proteomes" id="UP000178632"/>
    </source>
</evidence>
<dbReference type="Proteomes" id="UP000178632">
    <property type="component" value="Unassembled WGS sequence"/>
</dbReference>
<gene>
    <name evidence="1" type="ORF">A3G45_02530</name>
</gene>
<accession>A0A1G2IRP2</accession>
<name>A0A1G2IRP2_9BACT</name>
<organism evidence="1 2">
    <name type="scientific">Candidatus Staskawiczbacteria bacterium RIFCSPLOWO2_12_FULL_37_15</name>
    <dbReference type="NCBI Taxonomy" id="1802218"/>
    <lineage>
        <taxon>Bacteria</taxon>
        <taxon>Candidatus Staskawicziibacteriota</taxon>
    </lineage>
</organism>
<dbReference type="EMBL" id="MHPE01000017">
    <property type="protein sequence ID" value="OGZ77071.1"/>
    <property type="molecule type" value="Genomic_DNA"/>
</dbReference>
<comment type="caution">
    <text evidence="1">The sequence shown here is derived from an EMBL/GenBank/DDBJ whole genome shotgun (WGS) entry which is preliminary data.</text>
</comment>
<evidence type="ECO:0000313" key="1">
    <source>
        <dbReference type="EMBL" id="OGZ77071.1"/>
    </source>
</evidence>
<dbReference type="AlphaFoldDB" id="A0A1G2IRP2"/>
<protein>
    <recommendedName>
        <fullName evidence="3">Xylose isomerase-like TIM barrel domain-containing protein</fullName>
    </recommendedName>
</protein>
<evidence type="ECO:0008006" key="3">
    <source>
        <dbReference type="Google" id="ProtNLM"/>
    </source>
</evidence>
<sequence>MAKKISNKILIGLTGEKPDDLLLKIREANGFGLKEASLFLELIEIAKRDIIYNTLLKSKIKNIPLVHIRHDMEKTELEFLRKKFKTKYFTIHEENFVRDDIKKWKGLYKNLYLEMNFDNFVSKKVKIEKIGGFCVDLAHFKVGMEKLSKDFEYVFEKKNLKKYFDCNHLNGWNLKTNCDMHTIENLNNFDYLKTLPKFLFGKCIAIEVRNSIKDQIEFKKYLSKIL</sequence>
<proteinExistence type="predicted"/>